<dbReference type="EMBL" id="CAJVPY010011275">
    <property type="protein sequence ID" value="CAG8725622.1"/>
    <property type="molecule type" value="Genomic_DNA"/>
</dbReference>
<evidence type="ECO:0000313" key="1">
    <source>
        <dbReference type="EMBL" id="CAG8725622.1"/>
    </source>
</evidence>
<dbReference type="AlphaFoldDB" id="A0A9N9I907"/>
<proteinExistence type="predicted"/>
<dbReference type="Proteomes" id="UP000789405">
    <property type="component" value="Unassembled WGS sequence"/>
</dbReference>
<comment type="caution">
    <text evidence="1">The sequence shown here is derived from an EMBL/GenBank/DDBJ whole genome shotgun (WGS) entry which is preliminary data.</text>
</comment>
<organism evidence="1 2">
    <name type="scientific">Dentiscutata erythropus</name>
    <dbReference type="NCBI Taxonomy" id="1348616"/>
    <lineage>
        <taxon>Eukaryota</taxon>
        <taxon>Fungi</taxon>
        <taxon>Fungi incertae sedis</taxon>
        <taxon>Mucoromycota</taxon>
        <taxon>Glomeromycotina</taxon>
        <taxon>Glomeromycetes</taxon>
        <taxon>Diversisporales</taxon>
        <taxon>Gigasporaceae</taxon>
        <taxon>Dentiscutata</taxon>
    </lineage>
</organism>
<evidence type="ECO:0000313" key="2">
    <source>
        <dbReference type="Proteomes" id="UP000789405"/>
    </source>
</evidence>
<gene>
    <name evidence="1" type="ORF">DERYTH_LOCUS14690</name>
</gene>
<protein>
    <submittedName>
        <fullName evidence="1">28101_t:CDS:1</fullName>
    </submittedName>
</protein>
<dbReference type="OrthoDB" id="2285352at2759"/>
<keyword evidence="2" id="KW-1185">Reference proteome</keyword>
<accession>A0A9N9I907</accession>
<feature type="non-terminal residue" evidence="1">
    <location>
        <position position="125"/>
    </location>
</feature>
<sequence>MLDTQDNDFEVPKKESKLQKLIRQISNRPYREIQSEIRKTLKYDLPKGLVEYLCLYDDVEFTTERISNKESISNFTWNTFNLIDDTPIERWESDSVSENLLLNFTDENEGNTILFPTEDLVDLPW</sequence>
<reference evidence="1" key="1">
    <citation type="submission" date="2021-06" db="EMBL/GenBank/DDBJ databases">
        <authorList>
            <person name="Kallberg Y."/>
            <person name="Tangrot J."/>
            <person name="Rosling A."/>
        </authorList>
    </citation>
    <scope>NUCLEOTIDE SEQUENCE</scope>
    <source>
        <strain evidence="1">MA453B</strain>
    </source>
</reference>
<name>A0A9N9I907_9GLOM</name>